<dbReference type="CDD" id="cd05288">
    <property type="entry name" value="PGDH"/>
    <property type="match status" value="1"/>
</dbReference>
<evidence type="ECO:0000313" key="4">
    <source>
        <dbReference type="Proteomes" id="UP001432062"/>
    </source>
</evidence>
<organism evidence="3 4">
    <name type="scientific">Nocardia vinacea</name>
    <dbReference type="NCBI Taxonomy" id="96468"/>
    <lineage>
        <taxon>Bacteria</taxon>
        <taxon>Bacillati</taxon>
        <taxon>Actinomycetota</taxon>
        <taxon>Actinomycetes</taxon>
        <taxon>Mycobacteriales</taxon>
        <taxon>Nocardiaceae</taxon>
        <taxon>Nocardia</taxon>
    </lineage>
</organism>
<dbReference type="Pfam" id="PF00107">
    <property type="entry name" value="ADH_zinc_N"/>
    <property type="match status" value="1"/>
</dbReference>
<dbReference type="InterPro" id="IPR036291">
    <property type="entry name" value="NAD(P)-bd_dom_sf"/>
</dbReference>
<dbReference type="InterPro" id="IPR011032">
    <property type="entry name" value="GroES-like_sf"/>
</dbReference>
<sequence>MRNRQVVLRQRPVDRLDVSHFAVVDGAIGRPGEGEVLVRTVLLSIDPANRAWMQGRTYRDRLEDGQVMEGFVLGEVIDANGTDIAAGTIVECQGKWQEFAVLPRALVRPIEVLGPLEQHLGLLGINGVTAYFGLYRVGCVAAGETVVVSAAAGATGHLVGQLAKLRGARVVGIAGSEAKNAVLVEKLGFDAAVDHHRDDLLASLRAACPNGVDVYFDNVGGPVLDTALRVMNPHGRIVCCGVVSQYDTSSPAPGPRGVPGLLITKRLRMEGFLAPDFLDEWPEATRKLADLADSGEIVGLVTMTDGLESAPEALVGLLAGKNVGKAVVRVAPDPVRRSPEP</sequence>
<accession>A0ABZ1YTG8</accession>
<feature type="domain" description="Enoyl reductase (ER)" evidence="2">
    <location>
        <begin position="14"/>
        <end position="328"/>
    </location>
</feature>
<dbReference type="SMART" id="SM00829">
    <property type="entry name" value="PKS_ER"/>
    <property type="match status" value="1"/>
</dbReference>
<name>A0ABZ1YTG8_9NOCA</name>
<evidence type="ECO:0000313" key="3">
    <source>
        <dbReference type="EMBL" id="WUV46463.1"/>
    </source>
</evidence>
<dbReference type="Proteomes" id="UP001432062">
    <property type="component" value="Chromosome"/>
</dbReference>
<keyword evidence="1" id="KW-0560">Oxidoreductase</keyword>
<dbReference type="RefSeq" id="WP_329410198.1">
    <property type="nucleotide sequence ID" value="NZ_CP109441.1"/>
</dbReference>
<proteinExistence type="predicted"/>
<dbReference type="PANTHER" id="PTHR43205:SF7">
    <property type="entry name" value="PROSTAGLANDIN REDUCTASE 1"/>
    <property type="match status" value="1"/>
</dbReference>
<dbReference type="Pfam" id="PF16884">
    <property type="entry name" value="ADH_N_2"/>
    <property type="match status" value="1"/>
</dbReference>
<dbReference type="PANTHER" id="PTHR43205">
    <property type="entry name" value="PROSTAGLANDIN REDUCTASE"/>
    <property type="match status" value="1"/>
</dbReference>
<dbReference type="InterPro" id="IPR013149">
    <property type="entry name" value="ADH-like_C"/>
</dbReference>
<dbReference type="Gene3D" id="3.40.50.720">
    <property type="entry name" value="NAD(P)-binding Rossmann-like Domain"/>
    <property type="match status" value="1"/>
</dbReference>
<dbReference type="SUPFAM" id="SSF50129">
    <property type="entry name" value="GroES-like"/>
    <property type="match status" value="1"/>
</dbReference>
<dbReference type="EMBL" id="CP109441">
    <property type="protein sequence ID" value="WUV46463.1"/>
    <property type="molecule type" value="Genomic_DNA"/>
</dbReference>
<gene>
    <name evidence="3" type="ORF">OG563_46755</name>
</gene>
<keyword evidence="4" id="KW-1185">Reference proteome</keyword>
<reference evidence="3" key="1">
    <citation type="submission" date="2022-10" db="EMBL/GenBank/DDBJ databases">
        <title>The complete genomes of actinobacterial strains from the NBC collection.</title>
        <authorList>
            <person name="Joergensen T.S."/>
            <person name="Alvarez Arevalo M."/>
            <person name="Sterndorff E.B."/>
            <person name="Faurdal D."/>
            <person name="Vuksanovic O."/>
            <person name="Mourched A.-S."/>
            <person name="Charusanti P."/>
            <person name="Shaw S."/>
            <person name="Blin K."/>
            <person name="Weber T."/>
        </authorList>
    </citation>
    <scope>NUCLEOTIDE SEQUENCE</scope>
    <source>
        <strain evidence="3">NBC_01482</strain>
    </source>
</reference>
<dbReference type="InterPro" id="IPR020843">
    <property type="entry name" value="ER"/>
</dbReference>
<protein>
    <submittedName>
        <fullName evidence="3">NADP-dependent oxidoreductase</fullName>
    </submittedName>
</protein>
<evidence type="ECO:0000256" key="1">
    <source>
        <dbReference type="ARBA" id="ARBA00023002"/>
    </source>
</evidence>
<evidence type="ECO:0000259" key="2">
    <source>
        <dbReference type="SMART" id="SM00829"/>
    </source>
</evidence>
<dbReference type="InterPro" id="IPR041694">
    <property type="entry name" value="ADH_N_2"/>
</dbReference>
<dbReference type="SUPFAM" id="SSF51735">
    <property type="entry name" value="NAD(P)-binding Rossmann-fold domains"/>
    <property type="match status" value="1"/>
</dbReference>
<dbReference type="InterPro" id="IPR045010">
    <property type="entry name" value="MDR_fam"/>
</dbReference>
<dbReference type="Gene3D" id="3.90.180.10">
    <property type="entry name" value="Medium-chain alcohol dehydrogenases, catalytic domain"/>
    <property type="match status" value="1"/>
</dbReference>